<protein>
    <submittedName>
        <fullName evidence="2">Uncharacterized protein</fullName>
    </submittedName>
</protein>
<evidence type="ECO:0000256" key="1">
    <source>
        <dbReference type="SAM" id="Phobius"/>
    </source>
</evidence>
<dbReference type="RefSeq" id="WP_185889028.1">
    <property type="nucleotide sequence ID" value="NZ_CP060202.1"/>
</dbReference>
<dbReference type="AlphaFoldDB" id="A0A7G7W9V4"/>
<gene>
    <name evidence="2" type="ORF">H4317_04875</name>
</gene>
<sequence length="108" mass="11768">MNELQAFAARALRLLPTSLWWVLGLLVGAFFSIKLEKELFPNTPTAVQVARGMAAACALAVPLLGVWWLWRVAGSLEHSGWRLLWYLAAAGATGLLLLLLALGLMILL</sequence>
<feature type="transmembrane region" description="Helical" evidence="1">
    <location>
        <begin position="12"/>
        <end position="33"/>
    </location>
</feature>
<name>A0A7G7W9V4_9BACT</name>
<organism evidence="2 3">
    <name type="scientific">Hymenobacter sediminicola</name>
    <dbReference type="NCBI Taxonomy" id="2761579"/>
    <lineage>
        <taxon>Bacteria</taxon>
        <taxon>Pseudomonadati</taxon>
        <taxon>Bacteroidota</taxon>
        <taxon>Cytophagia</taxon>
        <taxon>Cytophagales</taxon>
        <taxon>Hymenobacteraceae</taxon>
        <taxon>Hymenobacter</taxon>
    </lineage>
</organism>
<feature type="transmembrane region" description="Helical" evidence="1">
    <location>
        <begin position="53"/>
        <end position="71"/>
    </location>
</feature>
<feature type="transmembrane region" description="Helical" evidence="1">
    <location>
        <begin position="83"/>
        <end position="107"/>
    </location>
</feature>
<evidence type="ECO:0000313" key="2">
    <source>
        <dbReference type="EMBL" id="QNH63147.1"/>
    </source>
</evidence>
<accession>A0A7G7W9V4</accession>
<evidence type="ECO:0000313" key="3">
    <source>
        <dbReference type="Proteomes" id="UP000515489"/>
    </source>
</evidence>
<dbReference type="Proteomes" id="UP000515489">
    <property type="component" value="Chromosome"/>
</dbReference>
<dbReference type="KEGG" id="hsk:H4317_04875"/>
<dbReference type="EMBL" id="CP060202">
    <property type="protein sequence ID" value="QNH63147.1"/>
    <property type="molecule type" value="Genomic_DNA"/>
</dbReference>
<reference evidence="2 3" key="1">
    <citation type="submission" date="2020-08" db="EMBL/GenBank/DDBJ databases">
        <title>Hymenobacter sp. S2-20-2 genome sequencing.</title>
        <authorList>
            <person name="Jin L."/>
        </authorList>
    </citation>
    <scope>NUCLEOTIDE SEQUENCE [LARGE SCALE GENOMIC DNA]</scope>
    <source>
        <strain evidence="2 3">S2-20-2</strain>
    </source>
</reference>
<keyword evidence="1" id="KW-1133">Transmembrane helix</keyword>
<keyword evidence="3" id="KW-1185">Reference proteome</keyword>
<proteinExistence type="predicted"/>
<keyword evidence="1" id="KW-0472">Membrane</keyword>
<keyword evidence="1" id="KW-0812">Transmembrane</keyword>